<dbReference type="GO" id="GO:0016784">
    <property type="term" value="F:3-mercaptopyruvate sulfurtransferase activity"/>
    <property type="evidence" value="ECO:0007669"/>
    <property type="project" value="UniProtKB-EC"/>
</dbReference>
<dbReference type="GO" id="GO:0004792">
    <property type="term" value="F:thiosulfate-cyanide sulfurtransferase activity"/>
    <property type="evidence" value="ECO:0007669"/>
    <property type="project" value="UniProtKB-EC"/>
</dbReference>
<keyword evidence="1 5" id="KW-0808">Transferase</keyword>
<evidence type="ECO:0000256" key="2">
    <source>
        <dbReference type="ARBA" id="ARBA00022737"/>
    </source>
</evidence>
<protein>
    <submittedName>
        <fullName evidence="5">TST</fullName>
        <ecNumber evidence="5">2.8.1.1</ecNumber>
        <ecNumber evidence="5">2.8.1.2</ecNumber>
    </submittedName>
</protein>
<dbReference type="GO" id="GO:0005739">
    <property type="term" value="C:mitochondrion"/>
    <property type="evidence" value="ECO:0007669"/>
    <property type="project" value="TreeGrafter"/>
</dbReference>
<organism evidence="5 6">
    <name type="scientific">Acanthosepion pharaonis</name>
    <name type="common">Pharaoh cuttlefish</name>
    <name type="synonym">Sepia pharaonis</name>
    <dbReference type="NCBI Taxonomy" id="158019"/>
    <lineage>
        <taxon>Eukaryota</taxon>
        <taxon>Metazoa</taxon>
        <taxon>Spiralia</taxon>
        <taxon>Lophotrochozoa</taxon>
        <taxon>Mollusca</taxon>
        <taxon>Cephalopoda</taxon>
        <taxon>Coleoidea</taxon>
        <taxon>Decapodiformes</taxon>
        <taxon>Sepiida</taxon>
        <taxon>Sepiina</taxon>
        <taxon>Sepiidae</taxon>
        <taxon>Acanthosepion</taxon>
    </lineage>
</organism>
<dbReference type="InterPro" id="IPR001307">
    <property type="entry name" value="Thiosulphate_STrfase_CS"/>
</dbReference>
<dbReference type="Gene3D" id="3.10.10.10">
    <property type="entry name" value="HIV Type 1 Reverse Transcriptase, subunit A, domain 1"/>
    <property type="match status" value="1"/>
</dbReference>
<evidence type="ECO:0000313" key="5">
    <source>
        <dbReference type="EMBL" id="CAE1255976.1"/>
    </source>
</evidence>
<keyword evidence="6" id="KW-1185">Reference proteome</keyword>
<dbReference type="SUPFAM" id="SSF52821">
    <property type="entry name" value="Rhodanese/Cell cycle control phosphatase"/>
    <property type="match status" value="2"/>
</dbReference>
<feature type="domain" description="Rhodanese" evidence="4">
    <location>
        <begin position="518"/>
        <end position="632"/>
    </location>
</feature>
<dbReference type="InterPro" id="IPR001763">
    <property type="entry name" value="Rhodanese-like_dom"/>
</dbReference>
<dbReference type="InterPro" id="IPR036873">
    <property type="entry name" value="Rhodanese-like_dom_sf"/>
</dbReference>
<proteinExistence type="predicted"/>
<dbReference type="OrthoDB" id="270167at2759"/>
<evidence type="ECO:0000259" key="4">
    <source>
        <dbReference type="PROSITE" id="PS50206"/>
    </source>
</evidence>
<feature type="region of interest" description="Disordered" evidence="3">
    <location>
        <begin position="120"/>
        <end position="146"/>
    </location>
</feature>
<accession>A0A812CAG5</accession>
<dbReference type="AlphaFoldDB" id="A0A812CAG5"/>
<dbReference type="SMART" id="SM00450">
    <property type="entry name" value="RHOD"/>
    <property type="match status" value="2"/>
</dbReference>
<evidence type="ECO:0000313" key="6">
    <source>
        <dbReference type="Proteomes" id="UP000597762"/>
    </source>
</evidence>
<dbReference type="EMBL" id="CAHIKZ030001202">
    <property type="protein sequence ID" value="CAE1255976.1"/>
    <property type="molecule type" value="Genomic_DNA"/>
</dbReference>
<feature type="compositionally biased region" description="Basic residues" evidence="3">
    <location>
        <begin position="125"/>
        <end position="142"/>
    </location>
</feature>
<dbReference type="SUPFAM" id="SSF56672">
    <property type="entry name" value="DNA/RNA polymerases"/>
    <property type="match status" value="1"/>
</dbReference>
<dbReference type="EC" id="2.8.1.1" evidence="5"/>
<gene>
    <name evidence="5" type="ORF">SPHA_29983</name>
</gene>
<dbReference type="CDD" id="cd01449">
    <property type="entry name" value="TST_Repeat_2"/>
    <property type="match status" value="1"/>
</dbReference>
<dbReference type="CDD" id="cd01448">
    <property type="entry name" value="TST_Repeat_1"/>
    <property type="match status" value="1"/>
</dbReference>
<evidence type="ECO:0000256" key="3">
    <source>
        <dbReference type="SAM" id="MobiDB-lite"/>
    </source>
</evidence>
<dbReference type="PROSITE" id="PS00380">
    <property type="entry name" value="RHODANESE_1"/>
    <property type="match status" value="1"/>
</dbReference>
<sequence length="772" mass="87538">MGRTEKSLIRELFSNLTCDGRTPSQLLRYMKSRLGKNTMADSILKSLWLDRLLTTITQILAPMSENTPIDQLADAADRIFSQLDHRTTPVHSAEATGDHRSLEKTMEDLQRQVRDLTLAIESHGRSRLPSRRRFRSRPRSSSRNKDATSTMCYYHRRFGSAAHYCTKPCSYTAVAENKTASDVLPMRDKARQQPFQLRLQAANGSSINTYGTKSLTLNIGMRRDFTWNFSVADVQMPILGADFLAHYDLAVRMNNHSLTDNLTRLCVLGTYSKLTTTGITVATCHNKEYLDLLNQYQDLLRPAGSIDSTKHQTQHFIKTTGQPVFSRPRRLAPNKLKFAKKAFDDMLREGVIRPSDSPYASPLHLDLRLKMANLCYTPPRHCPSDIYLPHQLKDCEFVFVRNDSVKRPLTPAYTGPYRVLKRADKYFQIQKGIHTDNVSIDQLKPAFIEKPSSHTTSQSTPQVQENFKTPVSLDKPKFIHLRTYLAIGKHFCESKMQRVGNPLINVEWLVENLHVSTNLKIVDATWVYLSPGEGYKKFYQKQHIPGAQFFDLDECCEPTELFPCPLPDSKCFSDYIGRLGINNDNHVIIYDQIDAMGTFKTWWLFKYFGHDNVSVLNGGLKQWLNAGQSVTDKVCPVQKSVFKVQRRSPMEKLFEDIVEIVQKNSEEIVDVRPAEFFDGNPKNGGGHIANSKNVPYLTLFNEDGCMKSKNELDKLLQSASIDLNKPIVSTCQVGVSACGMIAALELLGKDSTLYVGSWQEWSARNASNAPKI</sequence>
<dbReference type="PROSITE" id="PS50206">
    <property type="entry name" value="RHODANESE_3"/>
    <property type="match status" value="2"/>
</dbReference>
<dbReference type="Gene3D" id="3.40.250.10">
    <property type="entry name" value="Rhodanese-like domain"/>
    <property type="match status" value="2"/>
</dbReference>
<dbReference type="Pfam" id="PF00581">
    <property type="entry name" value="Rhodanese"/>
    <property type="match status" value="2"/>
</dbReference>
<dbReference type="PANTHER" id="PTHR11364">
    <property type="entry name" value="THIOSULFATE SULFERTANSFERASE"/>
    <property type="match status" value="1"/>
</dbReference>
<comment type="caution">
    <text evidence="5">The sequence shown here is derived from an EMBL/GenBank/DDBJ whole genome shotgun (WGS) entry which is preliminary data.</text>
</comment>
<dbReference type="Proteomes" id="UP000597762">
    <property type="component" value="Unassembled WGS sequence"/>
</dbReference>
<reference evidence="5" key="1">
    <citation type="submission" date="2021-01" db="EMBL/GenBank/DDBJ databases">
        <authorList>
            <person name="Li R."/>
            <person name="Bekaert M."/>
        </authorList>
    </citation>
    <scope>NUCLEOTIDE SEQUENCE</scope>
    <source>
        <strain evidence="5">Farmed</strain>
    </source>
</reference>
<evidence type="ECO:0000256" key="1">
    <source>
        <dbReference type="ARBA" id="ARBA00022679"/>
    </source>
</evidence>
<dbReference type="InterPro" id="IPR045078">
    <property type="entry name" value="TST/MPST-like"/>
</dbReference>
<keyword evidence="2" id="KW-0677">Repeat</keyword>
<feature type="domain" description="Rhodanese" evidence="4">
    <location>
        <begin position="662"/>
        <end position="770"/>
    </location>
</feature>
<name>A0A812CAG5_ACAPH</name>
<dbReference type="InterPro" id="IPR043502">
    <property type="entry name" value="DNA/RNA_pol_sf"/>
</dbReference>
<dbReference type="PANTHER" id="PTHR11364:SF27">
    <property type="entry name" value="SULFURTRANSFERASE"/>
    <property type="match status" value="1"/>
</dbReference>
<dbReference type="EC" id="2.8.1.2" evidence="5"/>